<proteinExistence type="predicted"/>
<dbReference type="EMBL" id="VDEP01000035">
    <property type="protein sequence ID" value="KAA1136559.1"/>
    <property type="molecule type" value="Genomic_DNA"/>
</dbReference>
<feature type="compositionally biased region" description="Polar residues" evidence="1">
    <location>
        <begin position="37"/>
        <end position="47"/>
    </location>
</feature>
<evidence type="ECO:0000313" key="4">
    <source>
        <dbReference type="Proteomes" id="UP000325313"/>
    </source>
</evidence>
<comment type="caution">
    <text evidence="3">The sequence shown here is derived from an EMBL/GenBank/DDBJ whole genome shotgun (WGS) entry which is preliminary data.</text>
</comment>
<evidence type="ECO:0000256" key="1">
    <source>
        <dbReference type="SAM" id="MobiDB-lite"/>
    </source>
</evidence>
<evidence type="ECO:0000313" key="2">
    <source>
        <dbReference type="EMBL" id="KAA1109648.1"/>
    </source>
</evidence>
<organism evidence="3 4">
    <name type="scientific">Puccinia graminis f. sp. tritici</name>
    <dbReference type="NCBI Taxonomy" id="56615"/>
    <lineage>
        <taxon>Eukaryota</taxon>
        <taxon>Fungi</taxon>
        <taxon>Dikarya</taxon>
        <taxon>Basidiomycota</taxon>
        <taxon>Pucciniomycotina</taxon>
        <taxon>Pucciniomycetes</taxon>
        <taxon>Pucciniales</taxon>
        <taxon>Pucciniaceae</taxon>
        <taxon>Puccinia</taxon>
    </lineage>
</organism>
<dbReference type="EMBL" id="VDEP01000304">
    <property type="protein sequence ID" value="KAA1109648.1"/>
    <property type="molecule type" value="Genomic_DNA"/>
</dbReference>
<dbReference type="AlphaFoldDB" id="A0A5B0SGG4"/>
<evidence type="ECO:0000313" key="3">
    <source>
        <dbReference type="EMBL" id="KAA1136559.1"/>
    </source>
</evidence>
<sequence>MQALLASQAEMERQLQSVARDSSRRKEQLKTLRAGMNESNAAINTPNAEVDETAEVAAKSEDVKPSGTTATSASCPVSVLAARLEQLSGSSSKDEDNDDEFFKAIKTGTIAVEPMSVIKTLPSEQVLHEFNIEELKEGYKTKRTTLPITANDRPSVSIALSDGLSDDESLNLRL</sequence>
<reference evidence="3 4" key="1">
    <citation type="submission" date="2019-05" db="EMBL/GenBank/DDBJ databases">
        <title>Emergence of the Ug99 lineage of the wheat stem rust pathogen through somatic hybridization.</title>
        <authorList>
            <person name="Li F."/>
            <person name="Upadhyaya N.M."/>
            <person name="Sperschneider J."/>
            <person name="Matny O."/>
            <person name="Nguyen-Phuc H."/>
            <person name="Mago R."/>
            <person name="Raley C."/>
            <person name="Miller M.E."/>
            <person name="Silverstein K.A.T."/>
            <person name="Henningsen E."/>
            <person name="Hirsch C.D."/>
            <person name="Visser B."/>
            <person name="Pretorius Z.A."/>
            <person name="Steffenson B.J."/>
            <person name="Schwessinger B."/>
            <person name="Dodds P.N."/>
            <person name="Figueroa M."/>
        </authorList>
    </citation>
    <scope>NUCLEOTIDE SEQUENCE [LARGE SCALE GENOMIC DNA]</scope>
    <source>
        <strain evidence="3 4">Ug99</strain>
    </source>
</reference>
<dbReference type="Proteomes" id="UP000325313">
    <property type="component" value="Unassembled WGS sequence"/>
</dbReference>
<gene>
    <name evidence="2" type="ORF">PGTUg99_029332</name>
    <name evidence="3" type="ORF">PGTUg99_035354</name>
</gene>
<name>A0A5B0SGG4_PUCGR</name>
<feature type="region of interest" description="Disordered" evidence="1">
    <location>
        <begin position="1"/>
        <end position="73"/>
    </location>
</feature>
<protein>
    <submittedName>
        <fullName evidence="3">Uncharacterized protein</fullName>
    </submittedName>
</protein>
<feature type="compositionally biased region" description="Basic and acidic residues" evidence="1">
    <location>
        <begin position="21"/>
        <end position="30"/>
    </location>
</feature>
<accession>A0A5B0SGG4</accession>